<sequence>MKIEESTIVETNDFKVIIYPASRALTAKEVKEITEKLYDFLPSWNAHGKGLTSSFKIDHKQFIIITVDEEKVQASGCSMDSLNGVMREIEAEYQLGIFDRMKACYKENDEVKTMKLTDFRTAVRNGEISEEVEVFDFSKDTYVNYLSDFLLPFKRSWAGFIK</sequence>
<proteinExistence type="predicted"/>
<protein>
    <recommendedName>
        <fullName evidence="3">ABC transporter ATPase</fullName>
    </recommendedName>
</protein>
<dbReference type="PATRIC" id="fig|237258.4.peg.828"/>
<dbReference type="KEGG" id="cnr:EB819_10225"/>
<reference evidence="1 2" key="1">
    <citation type="submission" date="2016-09" db="EMBL/GenBank/DDBJ databases">
        <authorList>
            <person name="Capua I."/>
            <person name="De Benedictis P."/>
            <person name="Joannis T."/>
            <person name="Lombin L.H."/>
            <person name="Cattoli G."/>
        </authorList>
    </citation>
    <scope>NUCLEOTIDE SEQUENCE [LARGE SCALE GENOMIC DNA]</scope>
    <source>
        <strain evidence="1 2">NRS-1</strain>
    </source>
</reference>
<dbReference type="RefSeq" id="WP_069800325.1">
    <property type="nucleotide sequence ID" value="NZ_CP034157.1"/>
</dbReference>
<name>A0A1E5UBG9_9FLAO</name>
<dbReference type="AlphaFoldDB" id="A0A1E5UBG9"/>
<evidence type="ECO:0000313" key="2">
    <source>
        <dbReference type="Proteomes" id="UP000095601"/>
    </source>
</evidence>
<dbReference type="Proteomes" id="UP000095601">
    <property type="component" value="Unassembled WGS sequence"/>
</dbReference>
<accession>A0A1E5UBG9</accession>
<gene>
    <name evidence="1" type="ORF">BHF72_0647</name>
</gene>
<dbReference type="EMBL" id="MKGI01000078">
    <property type="protein sequence ID" value="OEL10283.1"/>
    <property type="molecule type" value="Genomic_DNA"/>
</dbReference>
<evidence type="ECO:0000313" key="1">
    <source>
        <dbReference type="EMBL" id="OEL10283.1"/>
    </source>
</evidence>
<evidence type="ECO:0008006" key="3">
    <source>
        <dbReference type="Google" id="ProtNLM"/>
    </source>
</evidence>
<organism evidence="1 2">
    <name type="scientific">Cloacibacterium normanense</name>
    <dbReference type="NCBI Taxonomy" id="237258"/>
    <lineage>
        <taxon>Bacteria</taxon>
        <taxon>Pseudomonadati</taxon>
        <taxon>Bacteroidota</taxon>
        <taxon>Flavobacteriia</taxon>
        <taxon>Flavobacteriales</taxon>
        <taxon>Weeksellaceae</taxon>
    </lineage>
</organism>
<comment type="caution">
    <text evidence="1">The sequence shown here is derived from an EMBL/GenBank/DDBJ whole genome shotgun (WGS) entry which is preliminary data.</text>
</comment>
<keyword evidence="2" id="KW-1185">Reference proteome</keyword>
<dbReference type="OrthoDB" id="978691at2"/>
<dbReference type="STRING" id="237258.SAMN04489756_10575"/>